<evidence type="ECO:0000313" key="8">
    <source>
        <dbReference type="EMBL" id="SVA29637.1"/>
    </source>
</evidence>
<evidence type="ECO:0000256" key="4">
    <source>
        <dbReference type="ARBA" id="ARBA00022989"/>
    </source>
</evidence>
<dbReference type="InterPro" id="IPR000983">
    <property type="entry name" value="Bac_GSPG_pilin"/>
</dbReference>
<dbReference type="InterPro" id="IPR045584">
    <property type="entry name" value="Pilin-like"/>
</dbReference>
<dbReference type="PANTHER" id="PTHR30093:SF44">
    <property type="entry name" value="TYPE II SECRETION SYSTEM CORE PROTEIN G"/>
    <property type="match status" value="1"/>
</dbReference>
<reference evidence="8" key="1">
    <citation type="submission" date="2018-05" db="EMBL/GenBank/DDBJ databases">
        <authorList>
            <person name="Lanie J.A."/>
            <person name="Ng W.-L."/>
            <person name="Kazmierczak K.M."/>
            <person name="Andrzejewski T.M."/>
            <person name="Davidsen T.M."/>
            <person name="Wayne K.J."/>
            <person name="Tettelin H."/>
            <person name="Glass J.I."/>
            <person name="Rusch D."/>
            <person name="Podicherti R."/>
            <person name="Tsui H.-C.T."/>
            <person name="Winkler M.E."/>
        </authorList>
    </citation>
    <scope>NUCLEOTIDE SEQUENCE</scope>
</reference>
<keyword evidence="2" id="KW-0488">Methylation</keyword>
<dbReference type="Gene3D" id="3.30.700.10">
    <property type="entry name" value="Glycoprotein, Type 4 Pilin"/>
    <property type="match status" value="1"/>
</dbReference>
<accession>A0A381UQM2</accession>
<dbReference type="GO" id="GO:0015627">
    <property type="term" value="C:type II protein secretion system complex"/>
    <property type="evidence" value="ECO:0007669"/>
    <property type="project" value="InterPro"/>
</dbReference>
<evidence type="ECO:0000256" key="2">
    <source>
        <dbReference type="ARBA" id="ARBA00022481"/>
    </source>
</evidence>
<sequence length="307" mass="34093">MKTKRLYSEGFTLIELLVVIAIIAILAGMLLPALAKAKGKALGANCLNNQKQLSLAFSMYAEDNEDQLTRFSYFNSKLRRSIRLPVGGFWAEPGNPQPPGSFSPITGRGSWLERRMRLVKYSLSVSPLYQYASSHGSYHCPGDLRTKKLVGKPAWAYGSYSKANPMGGATSTGSCTSTSEQGWQGSSVSSGPQPWFTHMSQVKDPSMTMVLIEETDPRTENRGTWVIDVKPSPRWVDPLAVFHGNDSSFGFADGHSENHKWLDKGTLKAAKDSADGKASFFWQGGNARNPDFRWVYERYKHKKWAPL</sequence>
<dbReference type="NCBIfam" id="TIGR02532">
    <property type="entry name" value="IV_pilin_GFxxxE"/>
    <property type="match status" value="1"/>
</dbReference>
<feature type="region of interest" description="Disordered" evidence="6">
    <location>
        <begin position="166"/>
        <end position="192"/>
    </location>
</feature>
<evidence type="ECO:0000256" key="3">
    <source>
        <dbReference type="ARBA" id="ARBA00022692"/>
    </source>
</evidence>
<proteinExistence type="predicted"/>
<dbReference type="AlphaFoldDB" id="A0A381UQM2"/>
<dbReference type="SUPFAM" id="SSF54523">
    <property type="entry name" value="Pili subunits"/>
    <property type="match status" value="1"/>
</dbReference>
<dbReference type="GO" id="GO:0016020">
    <property type="term" value="C:membrane"/>
    <property type="evidence" value="ECO:0007669"/>
    <property type="project" value="UniProtKB-SubCell"/>
</dbReference>
<dbReference type="PRINTS" id="PR00813">
    <property type="entry name" value="BCTERIALGSPG"/>
</dbReference>
<organism evidence="8">
    <name type="scientific">marine metagenome</name>
    <dbReference type="NCBI Taxonomy" id="408172"/>
    <lineage>
        <taxon>unclassified sequences</taxon>
        <taxon>metagenomes</taxon>
        <taxon>ecological metagenomes</taxon>
    </lineage>
</organism>
<feature type="compositionally biased region" description="Polar residues" evidence="6">
    <location>
        <begin position="183"/>
        <end position="192"/>
    </location>
</feature>
<dbReference type="PANTHER" id="PTHR30093">
    <property type="entry name" value="GENERAL SECRETION PATHWAY PROTEIN G"/>
    <property type="match status" value="1"/>
</dbReference>
<feature type="compositionally biased region" description="Low complexity" evidence="6">
    <location>
        <begin position="167"/>
        <end position="182"/>
    </location>
</feature>
<feature type="transmembrane region" description="Helical" evidence="7">
    <location>
        <begin position="12"/>
        <end position="35"/>
    </location>
</feature>
<evidence type="ECO:0000256" key="1">
    <source>
        <dbReference type="ARBA" id="ARBA00004167"/>
    </source>
</evidence>
<keyword evidence="5 7" id="KW-0472">Membrane</keyword>
<dbReference type="InterPro" id="IPR012902">
    <property type="entry name" value="N_methyl_site"/>
</dbReference>
<name>A0A381UQM2_9ZZZZ</name>
<gene>
    <name evidence="8" type="ORF">METZ01_LOCUS82491</name>
</gene>
<dbReference type="GO" id="GO:0015628">
    <property type="term" value="P:protein secretion by the type II secretion system"/>
    <property type="evidence" value="ECO:0007669"/>
    <property type="project" value="InterPro"/>
</dbReference>
<dbReference type="Pfam" id="PF07963">
    <property type="entry name" value="N_methyl"/>
    <property type="match status" value="1"/>
</dbReference>
<evidence type="ECO:0000256" key="7">
    <source>
        <dbReference type="SAM" id="Phobius"/>
    </source>
</evidence>
<evidence type="ECO:0000256" key="5">
    <source>
        <dbReference type="ARBA" id="ARBA00023136"/>
    </source>
</evidence>
<dbReference type="PROSITE" id="PS00409">
    <property type="entry name" value="PROKAR_NTER_METHYL"/>
    <property type="match status" value="1"/>
</dbReference>
<comment type="subcellular location">
    <subcellularLocation>
        <location evidence="1">Membrane</location>
        <topology evidence="1">Single-pass membrane protein</topology>
    </subcellularLocation>
</comment>
<protein>
    <recommendedName>
        <fullName evidence="9">Type II secretion system protein GspG C-terminal domain-containing protein</fullName>
    </recommendedName>
</protein>
<keyword evidence="3 7" id="KW-0812">Transmembrane</keyword>
<evidence type="ECO:0008006" key="9">
    <source>
        <dbReference type="Google" id="ProtNLM"/>
    </source>
</evidence>
<evidence type="ECO:0000256" key="6">
    <source>
        <dbReference type="SAM" id="MobiDB-lite"/>
    </source>
</evidence>
<dbReference type="EMBL" id="UINC01006789">
    <property type="protein sequence ID" value="SVA29637.1"/>
    <property type="molecule type" value="Genomic_DNA"/>
</dbReference>
<keyword evidence="4 7" id="KW-1133">Transmembrane helix</keyword>